<reference evidence="2" key="1">
    <citation type="submission" date="2020-06" db="EMBL/GenBank/DDBJ databases">
        <title>Draft genome of Bugula neritina, a colonial animal packing powerful symbionts and potential medicines.</title>
        <authorList>
            <person name="Rayko M."/>
        </authorList>
    </citation>
    <scope>NUCLEOTIDE SEQUENCE [LARGE SCALE GENOMIC DNA]</scope>
    <source>
        <strain evidence="2">Kwan_BN1</strain>
    </source>
</reference>
<gene>
    <name evidence="2" type="ORF">EB796_002838</name>
</gene>
<feature type="transmembrane region" description="Helical" evidence="1">
    <location>
        <begin position="27"/>
        <end position="50"/>
    </location>
</feature>
<keyword evidence="1" id="KW-1133">Transmembrane helix</keyword>
<dbReference type="AlphaFoldDB" id="A0A7J7KKN8"/>
<evidence type="ECO:0000313" key="3">
    <source>
        <dbReference type="Proteomes" id="UP000593567"/>
    </source>
</evidence>
<accession>A0A7J7KKN8</accession>
<evidence type="ECO:0000313" key="2">
    <source>
        <dbReference type="EMBL" id="KAF6038853.1"/>
    </source>
</evidence>
<organism evidence="2 3">
    <name type="scientific">Bugula neritina</name>
    <name type="common">Brown bryozoan</name>
    <name type="synonym">Sertularia neritina</name>
    <dbReference type="NCBI Taxonomy" id="10212"/>
    <lineage>
        <taxon>Eukaryota</taxon>
        <taxon>Metazoa</taxon>
        <taxon>Spiralia</taxon>
        <taxon>Lophotrochozoa</taxon>
        <taxon>Bryozoa</taxon>
        <taxon>Gymnolaemata</taxon>
        <taxon>Cheilostomatida</taxon>
        <taxon>Flustrina</taxon>
        <taxon>Buguloidea</taxon>
        <taxon>Bugulidae</taxon>
        <taxon>Bugula</taxon>
    </lineage>
</organism>
<dbReference type="Proteomes" id="UP000593567">
    <property type="component" value="Unassembled WGS sequence"/>
</dbReference>
<keyword evidence="1" id="KW-0812">Transmembrane</keyword>
<comment type="caution">
    <text evidence="2">The sequence shown here is derived from an EMBL/GenBank/DDBJ whole genome shotgun (WGS) entry which is preliminary data.</text>
</comment>
<keyword evidence="3" id="KW-1185">Reference proteome</keyword>
<sequence>MEHLSGSNDEATPTVSNMAEEYDSEGALIFTVAVLVLYGSSIMAFIAYSVRSSRSTSNSSQEDVEIVRFLSAHDDVGRDLARAEQTQISKICNHKALLEIVNYLLIAPNINIVKKVI</sequence>
<name>A0A7J7KKN8_BUGNE</name>
<dbReference type="EMBL" id="VXIV02000340">
    <property type="protein sequence ID" value="KAF6038853.1"/>
    <property type="molecule type" value="Genomic_DNA"/>
</dbReference>
<evidence type="ECO:0000256" key="1">
    <source>
        <dbReference type="SAM" id="Phobius"/>
    </source>
</evidence>
<keyword evidence="1" id="KW-0472">Membrane</keyword>
<protein>
    <submittedName>
        <fullName evidence="2">Uncharacterized protein</fullName>
    </submittedName>
</protein>
<proteinExistence type="predicted"/>